<gene>
    <name evidence="6" type="ORF">ACFFF7_04640</name>
</gene>
<dbReference type="Gene3D" id="1.10.357.10">
    <property type="entry name" value="Tetracycline Repressor, domain 2"/>
    <property type="match status" value="1"/>
</dbReference>
<evidence type="ECO:0000259" key="5">
    <source>
        <dbReference type="PROSITE" id="PS50977"/>
    </source>
</evidence>
<feature type="DNA-binding region" description="H-T-H motif" evidence="4">
    <location>
        <begin position="41"/>
        <end position="60"/>
    </location>
</feature>
<keyword evidence="7" id="KW-1185">Reference proteome</keyword>
<dbReference type="SUPFAM" id="SSF46689">
    <property type="entry name" value="Homeodomain-like"/>
    <property type="match status" value="1"/>
</dbReference>
<accession>A0ABV6PFS2</accession>
<feature type="domain" description="HTH tetR-type" evidence="5">
    <location>
        <begin position="18"/>
        <end position="78"/>
    </location>
</feature>
<dbReference type="PRINTS" id="PR00455">
    <property type="entry name" value="HTHTETR"/>
</dbReference>
<dbReference type="SUPFAM" id="SSF48498">
    <property type="entry name" value="Tetracyclin repressor-like, C-terminal domain"/>
    <property type="match status" value="1"/>
</dbReference>
<dbReference type="PROSITE" id="PS50977">
    <property type="entry name" value="HTH_TETR_2"/>
    <property type="match status" value="1"/>
</dbReference>
<dbReference type="Proteomes" id="UP001589943">
    <property type="component" value="Unassembled WGS sequence"/>
</dbReference>
<reference evidence="6 7" key="1">
    <citation type="submission" date="2024-09" db="EMBL/GenBank/DDBJ databases">
        <authorList>
            <person name="Sun Q."/>
            <person name="Mori K."/>
        </authorList>
    </citation>
    <scope>NUCLEOTIDE SEQUENCE [LARGE SCALE GENOMIC DNA]</scope>
    <source>
        <strain evidence="6 7">NCAIM B.02537</strain>
    </source>
</reference>
<dbReference type="RefSeq" id="WP_379480184.1">
    <property type="nucleotide sequence ID" value="NZ_JBHLTL010000001.1"/>
</dbReference>
<evidence type="ECO:0000313" key="6">
    <source>
        <dbReference type="EMBL" id="MFC0588692.1"/>
    </source>
</evidence>
<evidence type="ECO:0000256" key="4">
    <source>
        <dbReference type="PROSITE-ProRule" id="PRU00335"/>
    </source>
</evidence>
<dbReference type="InterPro" id="IPR009057">
    <property type="entry name" value="Homeodomain-like_sf"/>
</dbReference>
<evidence type="ECO:0000256" key="3">
    <source>
        <dbReference type="ARBA" id="ARBA00023163"/>
    </source>
</evidence>
<protein>
    <submittedName>
        <fullName evidence="6">TetR/AcrR family transcriptional regulator</fullName>
    </submittedName>
</protein>
<name>A0ABV6PFS2_9SPHN</name>
<dbReference type="InterPro" id="IPR025996">
    <property type="entry name" value="MT1864/Rv1816-like_C"/>
</dbReference>
<evidence type="ECO:0000256" key="1">
    <source>
        <dbReference type="ARBA" id="ARBA00023015"/>
    </source>
</evidence>
<keyword evidence="3" id="KW-0804">Transcription</keyword>
<dbReference type="PANTHER" id="PTHR30055">
    <property type="entry name" value="HTH-TYPE TRANSCRIPTIONAL REGULATOR RUTR"/>
    <property type="match status" value="1"/>
</dbReference>
<keyword evidence="2 4" id="KW-0238">DNA-binding</keyword>
<evidence type="ECO:0000256" key="2">
    <source>
        <dbReference type="ARBA" id="ARBA00023125"/>
    </source>
</evidence>
<sequence>MTGSKLPRLATRKGYHHGNLTEVLVAAAVALIEERGVEALSVREVAKRAGVSSGAPFRHFDNKTALLTAVAEQAMERFVAAVDQALDGWPAGDPIGALRAMGRAYLQWATKSPVHFRIISSRRMIDFTGSARLVAQNAALQQTMRLWVERARNTGKLREGMDTTVILLSSRAQVYGLARMWCDDHLQDWQGSQDSAAAMLASLDSYIDGLTPHS</sequence>
<dbReference type="Pfam" id="PF00440">
    <property type="entry name" value="TetR_N"/>
    <property type="match status" value="1"/>
</dbReference>
<comment type="caution">
    <text evidence="6">The sequence shown here is derived from an EMBL/GenBank/DDBJ whole genome shotgun (WGS) entry which is preliminary data.</text>
</comment>
<dbReference type="InterPro" id="IPR050109">
    <property type="entry name" value="HTH-type_TetR-like_transc_reg"/>
</dbReference>
<dbReference type="PANTHER" id="PTHR30055:SF220">
    <property type="entry name" value="TETR-FAMILY REGULATORY PROTEIN"/>
    <property type="match status" value="1"/>
</dbReference>
<dbReference type="InterPro" id="IPR001647">
    <property type="entry name" value="HTH_TetR"/>
</dbReference>
<dbReference type="EMBL" id="JBHLTL010000001">
    <property type="protein sequence ID" value="MFC0588692.1"/>
    <property type="molecule type" value="Genomic_DNA"/>
</dbReference>
<dbReference type="InterPro" id="IPR036271">
    <property type="entry name" value="Tet_transcr_reg_TetR-rel_C_sf"/>
</dbReference>
<evidence type="ECO:0000313" key="7">
    <source>
        <dbReference type="Proteomes" id="UP001589943"/>
    </source>
</evidence>
<keyword evidence="1" id="KW-0805">Transcription regulation</keyword>
<organism evidence="6 7">
    <name type="scientific">Novosphingobium aquiterrae</name>
    <dbReference type="NCBI Taxonomy" id="624388"/>
    <lineage>
        <taxon>Bacteria</taxon>
        <taxon>Pseudomonadati</taxon>
        <taxon>Pseudomonadota</taxon>
        <taxon>Alphaproteobacteria</taxon>
        <taxon>Sphingomonadales</taxon>
        <taxon>Sphingomonadaceae</taxon>
        <taxon>Novosphingobium</taxon>
    </lineage>
</organism>
<proteinExistence type="predicted"/>
<dbReference type="Pfam" id="PF13305">
    <property type="entry name" value="TetR_C_33"/>
    <property type="match status" value="1"/>
</dbReference>